<gene>
    <name evidence="2" type="ORF">ATO3_05760</name>
</gene>
<dbReference type="RefSeq" id="WP_088648878.1">
    <property type="nucleotide sequence ID" value="NZ_AQQR01000002.1"/>
</dbReference>
<sequence>MATRTEDPVKAKGQLWDKLDDTRVGMLWVKDSGQHPQPMTHYADPGTESIWFITSSDTDLVAAIGHGAEAGFTLQAPSGDYQASLQGSLVVYDSAEKLDELWSYGAAAWFEHGRDDPKVTLLRYTPREASVWVSDGNPVVVGLKMMRAAMSDEKGDPDVGEHHVLHLNLAA</sequence>
<reference evidence="2 3" key="1">
    <citation type="submission" date="2013-04" db="EMBL/GenBank/DDBJ databases">
        <title>Oceanicola sp. 22II1-22F33 Genome Sequencing.</title>
        <authorList>
            <person name="Lai Q."/>
            <person name="Li G."/>
            <person name="Shao Z."/>
        </authorList>
    </citation>
    <scope>NUCLEOTIDE SEQUENCE [LARGE SCALE GENOMIC DNA]</scope>
    <source>
        <strain evidence="2 3">22II1-22F33</strain>
    </source>
</reference>
<keyword evidence="3" id="KW-1185">Reference proteome</keyword>
<proteinExistence type="predicted"/>
<dbReference type="OrthoDB" id="1432662at2"/>
<dbReference type="Proteomes" id="UP000215377">
    <property type="component" value="Unassembled WGS sequence"/>
</dbReference>
<feature type="domain" description="General stress protein FMN-binding split barrel" evidence="1">
    <location>
        <begin position="12"/>
        <end position="154"/>
    </location>
</feature>
<dbReference type="InterPro" id="IPR038725">
    <property type="entry name" value="YdaG_split_barrel_FMN-bd"/>
</dbReference>
<evidence type="ECO:0000313" key="2">
    <source>
        <dbReference type="EMBL" id="OWU75710.1"/>
    </source>
</evidence>
<dbReference type="EMBL" id="AQQR01000002">
    <property type="protein sequence ID" value="OWU75710.1"/>
    <property type="molecule type" value="Genomic_DNA"/>
</dbReference>
<organism evidence="2 3">
    <name type="scientific">Marinibacterium profundimaris</name>
    <dbReference type="NCBI Taxonomy" id="1679460"/>
    <lineage>
        <taxon>Bacteria</taxon>
        <taxon>Pseudomonadati</taxon>
        <taxon>Pseudomonadota</taxon>
        <taxon>Alphaproteobacteria</taxon>
        <taxon>Rhodobacterales</taxon>
        <taxon>Paracoccaceae</taxon>
        <taxon>Marinibacterium</taxon>
    </lineage>
</organism>
<dbReference type="InterPro" id="IPR012349">
    <property type="entry name" value="Split_barrel_FMN-bd"/>
</dbReference>
<dbReference type="PANTHER" id="PTHR34818:SF1">
    <property type="entry name" value="PROTEIN BLI-3"/>
    <property type="match status" value="1"/>
</dbReference>
<dbReference type="Gene3D" id="2.30.110.10">
    <property type="entry name" value="Electron Transport, Fmn-binding Protein, Chain A"/>
    <property type="match status" value="1"/>
</dbReference>
<evidence type="ECO:0000259" key="1">
    <source>
        <dbReference type="Pfam" id="PF16242"/>
    </source>
</evidence>
<comment type="caution">
    <text evidence="2">The sequence shown here is derived from an EMBL/GenBank/DDBJ whole genome shotgun (WGS) entry which is preliminary data.</text>
</comment>
<dbReference type="Pfam" id="PF16242">
    <property type="entry name" value="Pyrid_ox_like"/>
    <property type="match status" value="1"/>
</dbReference>
<dbReference type="InterPro" id="IPR052917">
    <property type="entry name" value="Stress-Dev_Protein"/>
</dbReference>
<accession>A0A225NP52</accession>
<name>A0A225NP52_9RHOB</name>
<protein>
    <submittedName>
        <fullName evidence="2">General stress protein</fullName>
    </submittedName>
</protein>
<dbReference type="AlphaFoldDB" id="A0A225NP52"/>
<dbReference type="PANTHER" id="PTHR34818">
    <property type="entry name" value="PROTEIN BLI-3"/>
    <property type="match status" value="1"/>
</dbReference>
<evidence type="ECO:0000313" key="3">
    <source>
        <dbReference type="Proteomes" id="UP000215377"/>
    </source>
</evidence>
<dbReference type="SUPFAM" id="SSF50475">
    <property type="entry name" value="FMN-binding split barrel"/>
    <property type="match status" value="1"/>
</dbReference>